<evidence type="ECO:0000313" key="2">
    <source>
        <dbReference type="Proteomes" id="UP001232493"/>
    </source>
</evidence>
<dbReference type="EMBL" id="CP069362">
    <property type="protein sequence ID" value="WGS65687.1"/>
    <property type="molecule type" value="Genomic_DNA"/>
</dbReference>
<keyword evidence="2" id="KW-1185">Reference proteome</keyword>
<name>A0ABY8PSU1_9BACT</name>
<dbReference type="RefSeq" id="WP_281000336.1">
    <property type="nucleotide sequence ID" value="NZ_CP069362.1"/>
</dbReference>
<sequence length="367" mass="43419">MKVISNLSAKRIIILSFLLIIYISIVFSSELKQINFDHIFTISFNKEYKYKNNYIVLSSPKNSLGNDFDFQWTINEKGNIYIFKNLNKFNNTEITAYKIDILENTVKMIKLNTLIPAPFPPWIDILDVYAKNDKIYFLTFGGIIVFNQNFRFIDFYIFEDVANSITEKTKNEYENGVYFIPYNHGNQIIIDNNENIIIRDICGVKIYSYSGRNEKIFGGKIYSLSNKYSLNAKDNECPLLLEKDNGEIFIALFKEPNLKEDYIFNKIEIFNLNDEKSFELKMKNRKFYPTAALLKNYLYVLTMASNGSNSYLQSLKIKMNDDKTLFKINEEKNNTYYRFNDIKVKKVFNNKYIFIRSYDKLEVFKEF</sequence>
<protein>
    <submittedName>
        <fullName evidence="1">Uncharacterized protein</fullName>
    </submittedName>
</protein>
<organism evidence="1 2">
    <name type="scientific">Marinitoga aeolica</name>
    <dbReference type="NCBI Taxonomy" id="2809031"/>
    <lineage>
        <taxon>Bacteria</taxon>
        <taxon>Thermotogati</taxon>
        <taxon>Thermotogota</taxon>
        <taxon>Thermotogae</taxon>
        <taxon>Petrotogales</taxon>
        <taxon>Petrotogaceae</taxon>
        <taxon>Marinitoga</taxon>
    </lineage>
</organism>
<accession>A0ABY8PSU1</accession>
<reference evidence="1 2" key="1">
    <citation type="submission" date="2021-02" db="EMBL/GenBank/DDBJ databases">
        <title>Characterization of Marinitoga sp. nov. str. BP5-C20A.</title>
        <authorList>
            <person name="Erauso G."/>
            <person name="Postec A."/>
        </authorList>
    </citation>
    <scope>NUCLEOTIDE SEQUENCE [LARGE SCALE GENOMIC DNA]</scope>
    <source>
        <strain evidence="1 2">BP5-C20A</strain>
    </source>
</reference>
<evidence type="ECO:0000313" key="1">
    <source>
        <dbReference type="EMBL" id="WGS65687.1"/>
    </source>
</evidence>
<proteinExistence type="predicted"/>
<dbReference type="Proteomes" id="UP001232493">
    <property type="component" value="Chromosome"/>
</dbReference>
<gene>
    <name evidence="1" type="ORF">JRV97_03805</name>
</gene>